<evidence type="ECO:0000313" key="1">
    <source>
        <dbReference type="EMBL" id="GAQ95554.1"/>
    </source>
</evidence>
<dbReference type="STRING" id="86166.TAGGR_326"/>
<dbReference type="AlphaFoldDB" id="A0A0U9HTH9"/>
<comment type="caution">
    <text evidence="1">The sequence shown here is derived from an EMBL/GenBank/DDBJ whole genome shotgun (WGS) entry which is preliminary data.</text>
</comment>
<dbReference type="EMBL" id="BCNO01000003">
    <property type="protein sequence ID" value="GAQ95554.1"/>
    <property type="molecule type" value="Genomic_DNA"/>
</dbReference>
<organism evidence="1 2">
    <name type="scientific">Thermodesulfovibrio aggregans</name>
    <dbReference type="NCBI Taxonomy" id="86166"/>
    <lineage>
        <taxon>Bacteria</taxon>
        <taxon>Pseudomonadati</taxon>
        <taxon>Nitrospirota</taxon>
        <taxon>Thermodesulfovibrionia</taxon>
        <taxon>Thermodesulfovibrionales</taxon>
        <taxon>Thermodesulfovibrionaceae</taxon>
        <taxon>Thermodesulfovibrio</taxon>
    </lineage>
</organism>
<dbReference type="RefSeq" id="WP_059176990.1">
    <property type="nucleotide sequence ID" value="NZ_BCNO01000003.1"/>
</dbReference>
<reference evidence="2" key="1">
    <citation type="submission" date="2016-01" db="EMBL/GenBank/DDBJ databases">
        <title>Draft genome sequence of Thermodesulfovibrio aggregans strain TGE-P1.</title>
        <authorList>
            <person name="Sekiguchi Y."/>
            <person name="Ohashi A."/>
            <person name="Matsuura N."/>
            <person name="Tourlousse M.D."/>
        </authorList>
    </citation>
    <scope>NUCLEOTIDE SEQUENCE [LARGE SCALE GENOMIC DNA]</scope>
    <source>
        <strain evidence="2">TGE-P1</strain>
    </source>
</reference>
<name>A0A0U9HTH9_9BACT</name>
<protein>
    <submittedName>
        <fullName evidence="1">Uncharacterized protein</fullName>
    </submittedName>
</protein>
<dbReference type="Gene3D" id="3.30.2320.80">
    <property type="match status" value="1"/>
</dbReference>
<keyword evidence="2" id="KW-1185">Reference proteome</keyword>
<dbReference type="Proteomes" id="UP000054976">
    <property type="component" value="Unassembled WGS sequence"/>
</dbReference>
<proteinExistence type="predicted"/>
<evidence type="ECO:0000313" key="2">
    <source>
        <dbReference type="Proteomes" id="UP000054976"/>
    </source>
</evidence>
<accession>A0A0U9HTH9</accession>
<gene>
    <name evidence="1" type="ORF">TAGGR_326</name>
</gene>
<sequence length="65" mass="7455">MPIYVPKTKKKVKCKSCGKEFTITVGGYGDAPKTPEEYHNLFRDLKTFENLRCPKCNSDDIEVIE</sequence>